<evidence type="ECO:0000313" key="9">
    <source>
        <dbReference type="Proteomes" id="UP000006380"/>
    </source>
</evidence>
<dbReference type="Gene3D" id="3.50.50.60">
    <property type="entry name" value="FAD/NAD(P)-binding domain"/>
    <property type="match status" value="1"/>
</dbReference>
<dbReference type="InterPro" id="IPR050315">
    <property type="entry name" value="FAD-oxidoreductase_2"/>
</dbReference>
<dbReference type="InterPro" id="IPR010960">
    <property type="entry name" value="Flavocytochrome_c"/>
</dbReference>
<dbReference type="SUPFAM" id="SSF51905">
    <property type="entry name" value="FAD/NAD(P)-binding domain"/>
    <property type="match status" value="1"/>
</dbReference>
<dbReference type="HOGENOM" id="CLU_011398_4_5_7"/>
<keyword evidence="5 6" id="KW-0560">Oxidoreductase</keyword>
<dbReference type="PROSITE" id="PS51318">
    <property type="entry name" value="TAT"/>
    <property type="match status" value="1"/>
</dbReference>
<dbReference type="InterPro" id="IPR006311">
    <property type="entry name" value="TAT_signal"/>
</dbReference>
<dbReference type="InterPro" id="IPR036188">
    <property type="entry name" value="FAD/NAD-bd_sf"/>
</dbReference>
<keyword evidence="2" id="KW-0500">Molybdenum</keyword>
<dbReference type="GO" id="GO:0016491">
    <property type="term" value="F:oxidoreductase activity"/>
    <property type="evidence" value="ECO:0007669"/>
    <property type="project" value="UniProtKB-KW"/>
</dbReference>
<dbReference type="InterPro" id="IPR019546">
    <property type="entry name" value="TAT_signal_bac_arc"/>
</dbReference>
<evidence type="ECO:0000256" key="6">
    <source>
        <dbReference type="RuleBase" id="RU366062"/>
    </source>
</evidence>
<dbReference type="GO" id="GO:0010181">
    <property type="term" value="F:FMN binding"/>
    <property type="evidence" value="ECO:0007669"/>
    <property type="project" value="InterPro"/>
</dbReference>
<dbReference type="RefSeq" id="WP_009650884.1">
    <property type="nucleotide sequence ID" value="NC_009715.2"/>
</dbReference>
<comment type="cofactor">
    <cofactor evidence="1">
        <name>FAD</name>
        <dbReference type="ChEBI" id="CHEBI:57692"/>
    </cofactor>
</comment>
<dbReference type="InterPro" id="IPR027477">
    <property type="entry name" value="Succ_DH/fumarate_Rdtase_cat_sf"/>
</dbReference>
<keyword evidence="9" id="KW-1185">Reference proteome</keyword>
<dbReference type="PANTHER" id="PTHR43400">
    <property type="entry name" value="FUMARATE REDUCTASE"/>
    <property type="match status" value="1"/>
</dbReference>
<dbReference type="OrthoDB" id="9806724at2"/>
<organism evidence="8 9">
    <name type="scientific">Campylobacter curvus (strain 525.92)</name>
    <dbReference type="NCBI Taxonomy" id="360105"/>
    <lineage>
        <taxon>Bacteria</taxon>
        <taxon>Pseudomonadati</taxon>
        <taxon>Campylobacterota</taxon>
        <taxon>Epsilonproteobacteria</taxon>
        <taxon>Campylobacterales</taxon>
        <taxon>Campylobacteraceae</taxon>
        <taxon>Campylobacter</taxon>
    </lineage>
</organism>
<dbReference type="KEGG" id="ccv:CCV52592_0002"/>
<dbReference type="AlphaFoldDB" id="A7H0A3"/>
<dbReference type="Proteomes" id="UP000006380">
    <property type="component" value="Chromosome"/>
</dbReference>
<evidence type="ECO:0000256" key="5">
    <source>
        <dbReference type="ARBA" id="ARBA00023002"/>
    </source>
</evidence>
<dbReference type="NCBIfam" id="TIGR01409">
    <property type="entry name" value="TAT_signal_seq"/>
    <property type="match status" value="1"/>
</dbReference>
<dbReference type="InterPro" id="IPR003953">
    <property type="entry name" value="FAD-dep_OxRdtase_2_FAD-bd"/>
</dbReference>
<proteinExistence type="inferred from homology"/>
<dbReference type="SUPFAM" id="SSF56425">
    <property type="entry name" value="Succinate dehydrogenase/fumarate reductase flavoprotein, catalytic domain"/>
    <property type="match status" value="1"/>
</dbReference>
<accession>A7H0A3</accession>
<reference evidence="8" key="1">
    <citation type="submission" date="2016-07" db="EMBL/GenBank/DDBJ databases">
        <title>Comparative genomics of the Campylobacter concisus group.</title>
        <authorList>
            <person name="Miller W.G."/>
            <person name="Yee E."/>
            <person name="Chapman M.H."/>
            <person name="Huynh S."/>
            <person name="Bono J.L."/>
            <person name="On S.L.W."/>
            <person name="StLeger J."/>
            <person name="Foster G."/>
            <person name="Parker C.T."/>
        </authorList>
    </citation>
    <scope>NUCLEOTIDE SEQUENCE</scope>
    <source>
        <strain evidence="8">525.92</strain>
    </source>
</reference>
<evidence type="ECO:0000313" key="8">
    <source>
        <dbReference type="EMBL" id="EAT99433.1"/>
    </source>
</evidence>
<keyword evidence="3 6" id="KW-0285">Flavoprotein</keyword>
<sequence>MKRSDVSRRDVLKMSLVGAGALALGSVQAGAMQSAKDVKFDEEYDVIVIGSGFAGSMATLQALKRGLKVLMVEKMGRAGGNSVINAGNMCVPNSEFQKAAGIKDSKEVFIADCLKDGLNLNHVDLLGVIYERANDAFEYLKSIGVEFSGKVISSSGHSLKRAVQAKNSSGSGYIQPMHKLIEENANATVKKRTKFDDFIVDDSGRVVGIVARENYKFENNAASDDKENKSGDVKRFGAKKGVILAAGGYSSDKWFRAQQVPYLKTNIDTVSQPGATAGALIAAMKLGANPLQLSWIQLNPYTNPTEKGFGTSALFTNHCSNDYGLSVDAKTGKRFMNEHAGRKIKCDAIFKVMAESEKNDNYPVNICDQAAVDINSPAYTSKGVEAGSIKKFDTLEELAKAYNIPVEPFLKTVKDFNEYVKAGKDPEFGKPLKKDDVQGIDVSKPPFYASLSTPKILYCMGGVEINTKAQVISATTQEPIAGLYAAGEITGGVHGASRLGTMSMADCMVFGMVAGENI</sequence>
<gene>
    <name evidence="8" type="ORF">CCV52592_0002</name>
</gene>
<comment type="similarity">
    <text evidence="6">Belongs to the FAD-dependent oxidoreductase 2 family. FRD/SDH subfamily.</text>
</comment>
<dbReference type="NCBIfam" id="TIGR01813">
    <property type="entry name" value="flavo_cyto_c"/>
    <property type="match status" value="1"/>
</dbReference>
<keyword evidence="4 6" id="KW-0274">FAD</keyword>
<dbReference type="STRING" id="360105.CCV52592_0002"/>
<dbReference type="Gene3D" id="3.90.700.10">
    <property type="entry name" value="Succinate dehydrogenase/fumarate reductase flavoprotein, catalytic domain"/>
    <property type="match status" value="1"/>
</dbReference>
<feature type="chain" id="PRO_5022262048" evidence="6">
    <location>
        <begin position="30"/>
        <end position="518"/>
    </location>
</feature>
<keyword evidence="6" id="KW-0732">Signal</keyword>
<dbReference type="EMBL" id="CP000767">
    <property type="protein sequence ID" value="EAT99433.1"/>
    <property type="molecule type" value="Genomic_DNA"/>
</dbReference>
<name>A7H0A3_CAMC5</name>
<feature type="domain" description="FAD-dependent oxidoreductase 2 FAD-binding" evidence="7">
    <location>
        <begin position="45"/>
        <end position="502"/>
    </location>
</feature>
<dbReference type="PANTHER" id="PTHR43400:SF7">
    <property type="entry name" value="FAD-DEPENDENT OXIDOREDUCTASE 2 FAD BINDING DOMAIN-CONTAINING PROTEIN"/>
    <property type="match status" value="1"/>
</dbReference>
<protein>
    <submittedName>
        <fullName evidence="8">Flavocytochrome c</fullName>
    </submittedName>
</protein>
<evidence type="ECO:0000256" key="2">
    <source>
        <dbReference type="ARBA" id="ARBA00022505"/>
    </source>
</evidence>
<evidence type="ECO:0000256" key="3">
    <source>
        <dbReference type="ARBA" id="ARBA00022630"/>
    </source>
</evidence>
<feature type="signal peptide" evidence="6">
    <location>
        <begin position="1"/>
        <end position="29"/>
    </location>
</feature>
<evidence type="ECO:0000256" key="1">
    <source>
        <dbReference type="ARBA" id="ARBA00001974"/>
    </source>
</evidence>
<evidence type="ECO:0000256" key="4">
    <source>
        <dbReference type="ARBA" id="ARBA00022827"/>
    </source>
</evidence>
<dbReference type="Pfam" id="PF00890">
    <property type="entry name" value="FAD_binding_2"/>
    <property type="match status" value="1"/>
</dbReference>
<evidence type="ECO:0000259" key="7">
    <source>
        <dbReference type="Pfam" id="PF00890"/>
    </source>
</evidence>